<accession>A0A1X0SGV8</accession>
<dbReference type="Proteomes" id="UP000242381">
    <property type="component" value="Unassembled WGS sequence"/>
</dbReference>
<organism evidence="1 2">
    <name type="scientific">Rhizopus microsporus</name>
    <dbReference type="NCBI Taxonomy" id="58291"/>
    <lineage>
        <taxon>Eukaryota</taxon>
        <taxon>Fungi</taxon>
        <taxon>Fungi incertae sedis</taxon>
        <taxon>Mucoromycota</taxon>
        <taxon>Mucoromycotina</taxon>
        <taxon>Mucoromycetes</taxon>
        <taxon>Mucorales</taxon>
        <taxon>Mucorineae</taxon>
        <taxon>Rhizopodaceae</taxon>
        <taxon>Rhizopus</taxon>
    </lineage>
</organism>
<gene>
    <name evidence="1" type="ORF">BCV71DRAFT_169980</name>
</gene>
<dbReference type="EMBL" id="KV921258">
    <property type="protein sequence ID" value="ORE23503.1"/>
    <property type="molecule type" value="Genomic_DNA"/>
</dbReference>
<name>A0A1X0SGV8_RHIZD</name>
<reference evidence="1 2" key="1">
    <citation type="journal article" date="2016" name="Proc. Natl. Acad. Sci. U.S.A.">
        <title>Lipid metabolic changes in an early divergent fungus govern the establishment of a mutualistic symbiosis with endobacteria.</title>
        <authorList>
            <person name="Lastovetsky O.A."/>
            <person name="Gaspar M.L."/>
            <person name="Mondo S.J."/>
            <person name="LaButti K.M."/>
            <person name="Sandor L."/>
            <person name="Grigoriev I.V."/>
            <person name="Henry S.A."/>
            <person name="Pawlowska T.E."/>
        </authorList>
    </citation>
    <scope>NUCLEOTIDE SEQUENCE [LARGE SCALE GENOMIC DNA]</scope>
    <source>
        <strain evidence="1 2">ATCC 11559</strain>
    </source>
</reference>
<evidence type="ECO:0000313" key="2">
    <source>
        <dbReference type="Proteomes" id="UP000242381"/>
    </source>
</evidence>
<protein>
    <submittedName>
        <fullName evidence="1">Uncharacterized protein</fullName>
    </submittedName>
</protein>
<sequence length="63" mass="6953">ERAFDSMEGALTDISVPSVVLEPIASQKPYLSLKPAEKKTTAKDMTKRAVEVVKLIDNSNYNN</sequence>
<feature type="non-terminal residue" evidence="1">
    <location>
        <position position="1"/>
    </location>
</feature>
<evidence type="ECO:0000313" key="1">
    <source>
        <dbReference type="EMBL" id="ORE23503.1"/>
    </source>
</evidence>
<proteinExistence type="predicted"/>
<dbReference type="AlphaFoldDB" id="A0A1X0SGV8"/>